<reference evidence="2 3" key="1">
    <citation type="journal article" date="2021" name="Environ. Microbiol.">
        <title>Gene family expansions and transcriptome signatures uncover fungal adaptations to wood decay.</title>
        <authorList>
            <person name="Hage H."/>
            <person name="Miyauchi S."/>
            <person name="Viragh M."/>
            <person name="Drula E."/>
            <person name="Min B."/>
            <person name="Chaduli D."/>
            <person name="Navarro D."/>
            <person name="Favel A."/>
            <person name="Norest M."/>
            <person name="Lesage-Meessen L."/>
            <person name="Balint B."/>
            <person name="Merenyi Z."/>
            <person name="de Eugenio L."/>
            <person name="Morin E."/>
            <person name="Martinez A.T."/>
            <person name="Baldrian P."/>
            <person name="Stursova M."/>
            <person name="Martinez M.J."/>
            <person name="Novotny C."/>
            <person name="Magnuson J.K."/>
            <person name="Spatafora J.W."/>
            <person name="Maurice S."/>
            <person name="Pangilinan J."/>
            <person name="Andreopoulos W."/>
            <person name="LaButti K."/>
            <person name="Hundley H."/>
            <person name="Na H."/>
            <person name="Kuo A."/>
            <person name="Barry K."/>
            <person name="Lipzen A."/>
            <person name="Henrissat B."/>
            <person name="Riley R."/>
            <person name="Ahrendt S."/>
            <person name="Nagy L.G."/>
            <person name="Grigoriev I.V."/>
            <person name="Martin F."/>
            <person name="Rosso M.N."/>
        </authorList>
    </citation>
    <scope>NUCLEOTIDE SEQUENCE [LARGE SCALE GENOMIC DNA]</scope>
    <source>
        <strain evidence="2 3">CIRM-BRFM 1785</strain>
    </source>
</reference>
<accession>A0ABQ8KQN1</accession>
<evidence type="ECO:0000313" key="3">
    <source>
        <dbReference type="Proteomes" id="UP000814176"/>
    </source>
</evidence>
<sequence>MGSDKLANEGGEDFDDDMAASVEDLASRLQTHPSASSPTSTETGKNDMLVDDGFADVDFTLSDAPPVGFHPAKCQETTSPTPVASSDGQPPANVVGSLALSVPVSDESASRSTARSKDSSQLMTTQAPPAAGTATAAALPPTSAPGPHAHTQQPLPAVPSDVYRFDIAVQGGTNYAAHLSNNEIRTTNKQGVPDLRHHEATRALGHGTNPLIGDGDEALGTRDVA</sequence>
<dbReference type="GeneID" id="72002146"/>
<protein>
    <submittedName>
        <fullName evidence="2">Uncharacterized protein</fullName>
    </submittedName>
</protein>
<comment type="caution">
    <text evidence="2">The sequence shown here is derived from an EMBL/GenBank/DDBJ whole genome shotgun (WGS) entry which is preliminary data.</text>
</comment>
<evidence type="ECO:0000256" key="1">
    <source>
        <dbReference type="SAM" id="MobiDB-lite"/>
    </source>
</evidence>
<gene>
    <name evidence="2" type="ORF">C8Q71DRAFT_721167</name>
</gene>
<dbReference type="Proteomes" id="UP000814176">
    <property type="component" value="Unassembled WGS sequence"/>
</dbReference>
<feature type="compositionally biased region" description="Polar residues" evidence="1">
    <location>
        <begin position="28"/>
        <end position="43"/>
    </location>
</feature>
<feature type="region of interest" description="Disordered" evidence="1">
    <location>
        <begin position="202"/>
        <end position="225"/>
    </location>
</feature>
<name>A0ABQ8KQN1_9APHY</name>
<organism evidence="2 3">
    <name type="scientific">Rhodofomes roseus</name>
    <dbReference type="NCBI Taxonomy" id="34475"/>
    <lineage>
        <taxon>Eukaryota</taxon>
        <taxon>Fungi</taxon>
        <taxon>Dikarya</taxon>
        <taxon>Basidiomycota</taxon>
        <taxon>Agaricomycotina</taxon>
        <taxon>Agaricomycetes</taxon>
        <taxon>Polyporales</taxon>
        <taxon>Rhodofomes</taxon>
    </lineage>
</organism>
<evidence type="ECO:0000313" key="2">
    <source>
        <dbReference type="EMBL" id="KAH9840659.1"/>
    </source>
</evidence>
<dbReference type="EMBL" id="JADCUA010000004">
    <property type="protein sequence ID" value="KAH9840659.1"/>
    <property type="molecule type" value="Genomic_DNA"/>
</dbReference>
<keyword evidence="3" id="KW-1185">Reference proteome</keyword>
<feature type="region of interest" description="Disordered" evidence="1">
    <location>
        <begin position="1"/>
        <end position="157"/>
    </location>
</feature>
<dbReference type="RefSeq" id="XP_047782125.1">
    <property type="nucleotide sequence ID" value="XM_047921414.1"/>
</dbReference>
<feature type="compositionally biased region" description="Low complexity" evidence="1">
    <location>
        <begin position="124"/>
        <end position="147"/>
    </location>
</feature>
<proteinExistence type="predicted"/>
<feature type="compositionally biased region" description="Polar residues" evidence="1">
    <location>
        <begin position="75"/>
        <end position="88"/>
    </location>
</feature>